<dbReference type="GO" id="GO:0034455">
    <property type="term" value="C:t-UTP complex"/>
    <property type="evidence" value="ECO:0007669"/>
    <property type="project" value="TreeGrafter"/>
</dbReference>
<dbReference type="InterPro" id="IPR011989">
    <property type="entry name" value="ARM-like"/>
</dbReference>
<evidence type="ECO:0000313" key="13">
    <source>
        <dbReference type="Proteomes" id="UP000824998"/>
    </source>
</evidence>
<dbReference type="EMBL" id="MU251542">
    <property type="protein sequence ID" value="KAG9232555.1"/>
    <property type="molecule type" value="Genomic_DNA"/>
</dbReference>
<comment type="caution">
    <text evidence="12">The sequence shown here is derived from an EMBL/GenBank/DDBJ whole genome shotgun (WGS) entry which is preliminary data.</text>
</comment>
<evidence type="ECO:0000256" key="3">
    <source>
        <dbReference type="ARBA" id="ARBA00011399"/>
    </source>
</evidence>
<dbReference type="Gene3D" id="1.25.10.10">
    <property type="entry name" value="Leucine-rich Repeat Variant"/>
    <property type="match status" value="3"/>
</dbReference>
<proteinExistence type="inferred from homology"/>
<sequence>MATTLAAQLSQIAANSTNSLNLKAQKAAHSKSLIFEPRVAASQSFNTLYNLCHEGFQELCLLDRRFLEFQRNIFNERSQDQDRTQMTEAENEKLNQRLESFLGLVGGRVRLTPGAKAVEWLVRRFRIHEYNTHFLLTTFLPYHTLPIFSTLMSILPSRIPSEYKFLEPYIRSLTPPPRHAIVKAAINAPTFTTSLNSYVIRVSRSQQHYPALLAFWAGVMTEAVGGMMDKSRSGRKGVQHDNEQNVILRMLPTLNAGLGMKHNRDLRIGCYMLLSVMASKGGLDDKILVAMMEAVVLGWEFDTITSGLVCLSMLTQQRGSKRLPRKVTKELTKIEGLPTLLLQLSKQRRVDKLAYGLSLALIERLKKKSNLHALSDIQEIIQDQLLSDVQVSVVVKALLLTAHQIDDNLNQITLRPLLASTLVALTQFSSHTGDVVRSTLGDTDVDIDELEMKLQTTIRQIGVTGQQTEDEVMEESEHAAAMIGLNFQTLLEKVSQRTTTETSFLTHNVSYIYPDLCRAFLASTSSQNNLSTFDASPILGRESALEDSLYLTFYIKTWCGPYPVLARTSALHMAAQFLSKSKTSKTDVQAILPYALSALSDPAAKIRRAAAELVISIDHLYPTGAQSKKDIKNLRKWAAKDLYGTAQEQKDIEWLSPDIAMRLLKDHLLPSLEECILDAKHIQVVFQKTLQNQSSSEALNKTESTRLPQAARTSILNFFASHIIQTPLFVVKLRLLECLNQIRGVATLSRTKVLLPILQYWVSLTAAEVSECCQHEQISQDEFDEQSLLIVTPNDEDGILYLCKIVTQEVAIDRPALLTVSFQRLRMMWSSLKEDSRLNVARTLMDVSLSTAEKHADLASQMSSEFLSAMTLSTDILQSFLDQLPTAAKLVDMAPTTKRRRTSHGEVARSVLHDPKQLSDAIQKVTFVLQLVDNSNPGSHPELLRGLFAVLGEIQHFKAQVASELAYLQGLVLSSLLAILKAHRLGSGTTFDRSAVRADLLVDCVQKTSSPQVQNAALLLIAALAEIAPELVLHSVMPIFTFMGHSVLRQNDDYSAYVISQTIREVIPPLISSLRKGKSNIVVGASELLLSFVAAYEHVPSHRRKGLYTSLIQTLGPDDFLFAFLAMLVNKYGATENVKQFAVELSSSFNVGVQLQSLASYLDLIKDLLKPKPTYSSILLNSNEDGPSTPSDIASAALELLPAILSQKRLIAQTGQLLEKDDMDAARVRDLYSMLLENLLGLADNVREQNELHSSCGDILEALLGLLSTSEFVKSVEQLLDRPNESLRRKILRSLQVRIDQESPSDVLSRTAMLAFLPQLTAIIRESKDTLYKHTAVACIDKISEKYGKKDLEAVSAAAETIASSHCLGQSDDRLRVMALLCLASLVEILREGVVSVLPSAIPKALEYMELSLEVESEAQQLHNAGYAFISALAQHLPYMISGAYLAKLLQISNVSSETDLGDDADESRIECLQLCAKQLDAKSLFTTLEKNWDSASSKGPIAIREYVEILNIAIEKHPKTTVTKYAAILAKIFQNAFDLRRQQAALEDGFDIETVAELESEINEVTIKMVYKFNDATFRPIFANLVEWASSSLPKGDKTGKDLRLQSLYGFVTVFFDKLKSIVTSYATYLLENAVDVLNNVDPKDVESRELWSKVLQTLVRSFRHDQDDFWQSPAHFSAIAPVLCAQFNSSLSLPLSEDLIPAVVELAAAADSSEHHKELNGTILKHLRSEVSGVRLAAVKCQQAITGRLGEEWLAMLPEMLPFISELQEDDDDVVERETHRWIVEIEKVLGESLDSMLQ</sequence>
<evidence type="ECO:0000256" key="1">
    <source>
        <dbReference type="ARBA" id="ARBA00004604"/>
    </source>
</evidence>
<keyword evidence="6 10" id="KW-0698">rRNA processing</keyword>
<evidence type="ECO:0000256" key="7">
    <source>
        <dbReference type="ARBA" id="ARBA00023242"/>
    </source>
</evidence>
<comment type="subcellular location">
    <subcellularLocation>
        <location evidence="1 10">Nucleus</location>
        <location evidence="1 10">Nucleolus</location>
    </subcellularLocation>
</comment>
<dbReference type="PANTHER" id="PTHR13457">
    <property type="entry name" value="BAP28"/>
    <property type="match status" value="1"/>
</dbReference>
<comment type="similarity">
    <text evidence="2 10">Belongs to the HEATR1/UTP10 family.</text>
</comment>
<dbReference type="SMART" id="SM01036">
    <property type="entry name" value="BP28CT"/>
    <property type="match status" value="1"/>
</dbReference>
<dbReference type="InterPro" id="IPR016024">
    <property type="entry name" value="ARM-type_fold"/>
</dbReference>
<protein>
    <recommendedName>
        <fullName evidence="4 10">U3 small nucleolar RNA-associated protein 10</fullName>
    </recommendedName>
</protein>
<dbReference type="OrthoDB" id="31183at2759"/>
<evidence type="ECO:0000256" key="10">
    <source>
        <dbReference type="RuleBase" id="RU367065"/>
    </source>
</evidence>
<name>A0A9P7YF94_9HELO</name>
<dbReference type="InterPro" id="IPR012954">
    <property type="entry name" value="BP28_C_dom"/>
</dbReference>
<gene>
    <name evidence="12" type="ORF">BJ875DRAFT_74427</name>
</gene>
<evidence type="ECO:0000256" key="9">
    <source>
        <dbReference type="ARBA" id="ARBA00025076"/>
    </source>
</evidence>
<dbReference type="GO" id="GO:0032040">
    <property type="term" value="C:small-subunit processome"/>
    <property type="evidence" value="ECO:0007669"/>
    <property type="project" value="TreeGrafter"/>
</dbReference>
<evidence type="ECO:0000256" key="6">
    <source>
        <dbReference type="ARBA" id="ARBA00022552"/>
    </source>
</evidence>
<reference evidence="12" key="1">
    <citation type="journal article" date="2021" name="IMA Fungus">
        <title>Genomic characterization of three marine fungi, including Emericellopsis atlantica sp. nov. with signatures of a generalist lifestyle and marine biomass degradation.</title>
        <authorList>
            <person name="Hagestad O.C."/>
            <person name="Hou L."/>
            <person name="Andersen J.H."/>
            <person name="Hansen E.H."/>
            <person name="Altermark B."/>
            <person name="Li C."/>
            <person name="Kuhnert E."/>
            <person name="Cox R.J."/>
            <person name="Crous P.W."/>
            <person name="Spatafora J.W."/>
            <person name="Lail K."/>
            <person name="Amirebrahimi M."/>
            <person name="Lipzen A."/>
            <person name="Pangilinan J."/>
            <person name="Andreopoulos W."/>
            <person name="Hayes R.D."/>
            <person name="Ng V."/>
            <person name="Grigoriev I.V."/>
            <person name="Jackson S.A."/>
            <person name="Sutton T.D.S."/>
            <person name="Dobson A.D.W."/>
            <person name="Rama T."/>
        </authorList>
    </citation>
    <scope>NUCLEOTIDE SEQUENCE</scope>
    <source>
        <strain evidence="12">TRa018bII</strain>
    </source>
</reference>
<keyword evidence="5 10" id="KW-0690">Ribosome biogenesis</keyword>
<dbReference type="Pfam" id="PF23243">
    <property type="entry name" value="HEAT_HEATR1"/>
    <property type="match status" value="1"/>
</dbReference>
<feature type="domain" description="BP28 C-terminal" evidence="11">
    <location>
        <begin position="1520"/>
        <end position="1671"/>
    </location>
</feature>
<keyword evidence="8 10" id="KW-0687">Ribonucleoprotein</keyword>
<evidence type="ECO:0000313" key="12">
    <source>
        <dbReference type="EMBL" id="KAG9232555.1"/>
    </source>
</evidence>
<dbReference type="Proteomes" id="UP000824998">
    <property type="component" value="Unassembled WGS sequence"/>
</dbReference>
<comment type="subunit">
    <text evidence="3 10">Component of the ribosomal small subunit (SSU) processome.</text>
</comment>
<organism evidence="12 13">
    <name type="scientific">Amylocarpus encephaloides</name>
    <dbReference type="NCBI Taxonomy" id="45428"/>
    <lineage>
        <taxon>Eukaryota</taxon>
        <taxon>Fungi</taxon>
        <taxon>Dikarya</taxon>
        <taxon>Ascomycota</taxon>
        <taxon>Pezizomycotina</taxon>
        <taxon>Leotiomycetes</taxon>
        <taxon>Helotiales</taxon>
        <taxon>Helotiales incertae sedis</taxon>
        <taxon>Amylocarpus</taxon>
    </lineage>
</organism>
<accession>A0A9P7YF94</accession>
<dbReference type="InterPro" id="IPR040191">
    <property type="entry name" value="UTP10"/>
</dbReference>
<keyword evidence="7 10" id="KW-0539">Nucleus</keyword>
<evidence type="ECO:0000256" key="5">
    <source>
        <dbReference type="ARBA" id="ARBA00022517"/>
    </source>
</evidence>
<evidence type="ECO:0000256" key="8">
    <source>
        <dbReference type="ARBA" id="ARBA00023274"/>
    </source>
</evidence>
<comment type="function">
    <text evidence="9">Involved in nucleolar processing of pre-18S ribosomal RNA. Involved in ribosome biosynthesis.</text>
</comment>
<dbReference type="InterPro" id="IPR022125">
    <property type="entry name" value="U3snoRNP10_N"/>
</dbReference>
<dbReference type="GO" id="GO:0030515">
    <property type="term" value="F:snoRNA binding"/>
    <property type="evidence" value="ECO:0007669"/>
    <property type="project" value="TreeGrafter"/>
</dbReference>
<dbReference type="SUPFAM" id="SSF48371">
    <property type="entry name" value="ARM repeat"/>
    <property type="match status" value="1"/>
</dbReference>
<dbReference type="GO" id="GO:0045943">
    <property type="term" value="P:positive regulation of transcription by RNA polymerase I"/>
    <property type="evidence" value="ECO:0007669"/>
    <property type="project" value="TreeGrafter"/>
</dbReference>
<dbReference type="InterPro" id="IPR056473">
    <property type="entry name" value="HEAT_Utp10/HEAT1"/>
</dbReference>
<evidence type="ECO:0000256" key="2">
    <source>
        <dbReference type="ARBA" id="ARBA00010559"/>
    </source>
</evidence>
<dbReference type="Pfam" id="PF12397">
    <property type="entry name" value="U3snoRNP10"/>
    <property type="match status" value="1"/>
</dbReference>
<dbReference type="GO" id="GO:0030686">
    <property type="term" value="C:90S preribosome"/>
    <property type="evidence" value="ECO:0007669"/>
    <property type="project" value="TreeGrafter"/>
</dbReference>
<dbReference type="Pfam" id="PF08146">
    <property type="entry name" value="BP28CT"/>
    <property type="match status" value="1"/>
</dbReference>
<keyword evidence="13" id="KW-1185">Reference proteome</keyword>
<dbReference type="GO" id="GO:0000462">
    <property type="term" value="P:maturation of SSU-rRNA from tricistronic rRNA transcript (SSU-rRNA, 5.8S rRNA, LSU-rRNA)"/>
    <property type="evidence" value="ECO:0007669"/>
    <property type="project" value="TreeGrafter"/>
</dbReference>
<dbReference type="PANTHER" id="PTHR13457:SF1">
    <property type="entry name" value="HEAT REPEAT-CONTAINING PROTEIN 1"/>
    <property type="match status" value="1"/>
</dbReference>
<evidence type="ECO:0000256" key="4">
    <source>
        <dbReference type="ARBA" id="ARBA00015399"/>
    </source>
</evidence>
<evidence type="ECO:0000259" key="11">
    <source>
        <dbReference type="SMART" id="SM01036"/>
    </source>
</evidence>